<evidence type="ECO:0000313" key="25">
    <source>
        <dbReference type="Proteomes" id="UP000006174"/>
    </source>
</evidence>
<dbReference type="InterPro" id="IPR057670">
    <property type="entry name" value="SH3_retrovirus"/>
</dbReference>
<dbReference type="GO" id="GO:0003964">
    <property type="term" value="F:RNA-directed DNA polymerase activity"/>
    <property type="evidence" value="ECO:0007669"/>
    <property type="project" value="UniProtKB-KW"/>
</dbReference>
<evidence type="ECO:0000256" key="21">
    <source>
        <dbReference type="ARBA" id="ARBA00048173"/>
    </source>
</evidence>
<keyword evidence="7" id="KW-0479">Metal-binding</keyword>
<name>I2FPC4_USTHO</name>
<evidence type="ECO:0000256" key="9">
    <source>
        <dbReference type="ARBA" id="ARBA00022750"/>
    </source>
</evidence>
<evidence type="ECO:0000256" key="16">
    <source>
        <dbReference type="ARBA" id="ARBA00022918"/>
    </source>
</evidence>
<keyword evidence="17" id="KW-0808">Transferase</keyword>
<keyword evidence="13" id="KW-0460">Magnesium</keyword>
<dbReference type="InterPro" id="IPR012337">
    <property type="entry name" value="RNaseH-like_sf"/>
</dbReference>
<dbReference type="OMA" id="WHETIKA"/>
<evidence type="ECO:0000256" key="3">
    <source>
        <dbReference type="ARBA" id="ARBA00022612"/>
    </source>
</evidence>
<dbReference type="SUPFAM" id="SSF53098">
    <property type="entry name" value="Ribonuclease H-like"/>
    <property type="match status" value="1"/>
</dbReference>
<accession>I2FPC4</accession>
<evidence type="ECO:0000256" key="15">
    <source>
        <dbReference type="ARBA" id="ARBA00022908"/>
    </source>
</evidence>
<dbReference type="GO" id="GO:0006310">
    <property type="term" value="P:DNA recombination"/>
    <property type="evidence" value="ECO:0007669"/>
    <property type="project" value="UniProtKB-KW"/>
</dbReference>
<evidence type="ECO:0000256" key="2">
    <source>
        <dbReference type="ARBA" id="ARBA00022578"/>
    </source>
</evidence>
<evidence type="ECO:0000256" key="8">
    <source>
        <dbReference type="ARBA" id="ARBA00022741"/>
    </source>
</evidence>
<evidence type="ECO:0000256" key="14">
    <source>
        <dbReference type="ARBA" id="ARBA00022884"/>
    </source>
</evidence>
<dbReference type="GO" id="GO:0004519">
    <property type="term" value="F:endonuclease activity"/>
    <property type="evidence" value="ECO:0007669"/>
    <property type="project" value="UniProtKB-KW"/>
</dbReference>
<keyword evidence="19" id="KW-0233">DNA recombination</keyword>
<dbReference type="InterPro" id="IPR039537">
    <property type="entry name" value="Retrotran_Ty1/copia-like"/>
</dbReference>
<evidence type="ECO:0000256" key="19">
    <source>
        <dbReference type="ARBA" id="ARBA00023172"/>
    </source>
</evidence>
<evidence type="ECO:0000256" key="11">
    <source>
        <dbReference type="ARBA" id="ARBA00022801"/>
    </source>
</evidence>
<dbReference type="GO" id="GO:0032196">
    <property type="term" value="P:transposition"/>
    <property type="evidence" value="ECO:0007669"/>
    <property type="project" value="UniProtKB-KW"/>
</dbReference>
<keyword evidence="14" id="KW-0694">RNA-binding</keyword>
<dbReference type="GO" id="GO:0005524">
    <property type="term" value="F:ATP binding"/>
    <property type="evidence" value="ECO:0007669"/>
    <property type="project" value="UniProtKB-KW"/>
</dbReference>
<comment type="function">
    <text evidence="1">The aspartyl protease (PR) mediates the proteolytic cleavages of the Gag and Gag-Pol polyproteins after assembly of the VLP.</text>
</comment>
<keyword evidence="18" id="KW-0917">Virion maturation</keyword>
<keyword evidence="6" id="KW-0540">Nuclease</keyword>
<evidence type="ECO:0000256" key="12">
    <source>
        <dbReference type="ARBA" id="ARBA00022840"/>
    </source>
</evidence>
<sequence>MVFDVAIIAMQRTTSPGATDHVTNDKSNLIISSPCTGFVKTISRTKSHIVAVGQAMLNVDGHEVLLDNILYVPDSNANLILVKALTNNGACVLFDSKYVTFELLANKMVISKLNLQTRHYEIPQSQHEALVISPNEGLTNLPECFDNEAKMSRCEFTLDFMHEQCDHLGQNKTWLIEKIDKVKLMDGKCQDCVVSKLTKAQMGHGSSTHAKDLLELVHVNLAMHWSMKTEVMCLLVTIDDASSFTYVKPLQAKSDALQVLKEWITYAEVQMGHKLKTLCSDNGGEWVLVAAIHWQNETGFCWQKTLPYTSEQNGRAEHAIRTIREMMITMMHTHCLPQMFWPFAAEATAFTKNLLLNIKNQILYHIFYQKDPQKPFDILWTFGCLAWVNIPWAKHKKLDEPANPAIFVRYDKEHKGWKFLTPNHNLLIFWSNLAHFLQDRSWNDHTNTTQIQDMDALHYNTGADIEDFSYDNIDMHDEDLQQPLNKVYHLAPEQDMAFKGEISPPNWPMMPSDTQILLGWQIPPASIWMMSQMRNLGQLHCPCHQTRHLMFAATCKVYPWLHPTTLAELLCIHPRVFPPAAEIHQFQEKLWCNSKLADIGPIPEYNANVYTLTVTNLKPSVKEALTGPDQIHWHETIKAEMDGLESMHIWETVDQPKNMNLVDLKLVLQVKTDANGIPYKFKARFCACGFSQKEGIDFDEIFAPVVTRDAIQTILTIAAKLDWEMDSIDVTQAYLNANLHHNVYLKLPEGAEVPVGKVYKLLKSLYGLKQSSQEWHKELNTHLHSLGFFPLLNIPCVYLKGVGASQVIIAIYVDDMLIVSPQQNQIN</sequence>
<dbReference type="InterPro" id="IPR013103">
    <property type="entry name" value="RVT_2"/>
</dbReference>
<dbReference type="PROSITE" id="PS50994">
    <property type="entry name" value="INTEGRASE"/>
    <property type="match status" value="1"/>
</dbReference>
<evidence type="ECO:0000256" key="7">
    <source>
        <dbReference type="ARBA" id="ARBA00022723"/>
    </source>
</evidence>
<evidence type="ECO:0000256" key="22">
    <source>
        <dbReference type="ARBA" id="ARBA00049244"/>
    </source>
</evidence>
<keyword evidence="11" id="KW-0378">Hydrolase</keyword>
<dbReference type="Proteomes" id="UP000006174">
    <property type="component" value="Unassembled WGS sequence"/>
</dbReference>
<dbReference type="GO" id="GO:0006508">
    <property type="term" value="P:proteolysis"/>
    <property type="evidence" value="ECO:0007669"/>
    <property type="project" value="UniProtKB-KW"/>
</dbReference>
<protein>
    <submittedName>
        <fullName evidence="24">Related to Retrotransposon protein (N-terminal)</fullName>
    </submittedName>
</protein>
<dbReference type="InterPro" id="IPR043502">
    <property type="entry name" value="DNA/RNA_pol_sf"/>
</dbReference>
<evidence type="ECO:0000313" key="24">
    <source>
        <dbReference type="EMBL" id="CCF48767.1"/>
    </source>
</evidence>
<keyword evidence="2" id="KW-0815">Transposition</keyword>
<dbReference type="GO" id="GO:0003723">
    <property type="term" value="F:RNA binding"/>
    <property type="evidence" value="ECO:0007669"/>
    <property type="project" value="UniProtKB-KW"/>
</dbReference>
<keyword evidence="15" id="KW-0229">DNA integration</keyword>
<dbReference type="eggNOG" id="KOG0017">
    <property type="taxonomic scope" value="Eukaryota"/>
</dbReference>
<keyword evidence="25" id="KW-1185">Reference proteome</keyword>
<dbReference type="GO" id="GO:0046872">
    <property type="term" value="F:metal ion binding"/>
    <property type="evidence" value="ECO:0007669"/>
    <property type="project" value="UniProtKB-KW"/>
</dbReference>
<keyword evidence="12" id="KW-0067">ATP-binding</keyword>
<dbReference type="InterPro" id="IPR001584">
    <property type="entry name" value="Integrase_cat-core"/>
</dbReference>
<keyword evidence="4" id="KW-0645">Protease</keyword>
<feature type="non-terminal residue" evidence="24">
    <location>
        <position position="827"/>
    </location>
</feature>
<dbReference type="Pfam" id="PF25597">
    <property type="entry name" value="SH3_retrovirus"/>
    <property type="match status" value="1"/>
</dbReference>
<keyword evidence="9" id="KW-0064">Aspartyl protease</keyword>
<dbReference type="GO" id="GO:0005634">
    <property type="term" value="C:nucleus"/>
    <property type="evidence" value="ECO:0007669"/>
    <property type="project" value="UniProtKB-ARBA"/>
</dbReference>
<keyword evidence="5" id="KW-0548">Nucleotidyltransferase</keyword>
<comment type="catalytic activity">
    <reaction evidence="21">
        <text>DNA(n) + a 2'-deoxyribonucleoside 5'-triphosphate = DNA(n+1) + diphosphate</text>
        <dbReference type="Rhea" id="RHEA:22508"/>
        <dbReference type="Rhea" id="RHEA-COMP:17339"/>
        <dbReference type="Rhea" id="RHEA-COMP:17340"/>
        <dbReference type="ChEBI" id="CHEBI:33019"/>
        <dbReference type="ChEBI" id="CHEBI:61560"/>
        <dbReference type="ChEBI" id="CHEBI:173112"/>
        <dbReference type="EC" id="2.7.7.49"/>
    </reaction>
</comment>
<feature type="domain" description="Integrase catalytic" evidence="23">
    <location>
        <begin position="207"/>
        <end position="380"/>
    </location>
</feature>
<dbReference type="Pfam" id="PF07727">
    <property type="entry name" value="RVT_2"/>
    <property type="match status" value="1"/>
</dbReference>
<evidence type="ECO:0000256" key="6">
    <source>
        <dbReference type="ARBA" id="ARBA00022722"/>
    </source>
</evidence>
<evidence type="ECO:0000256" key="17">
    <source>
        <dbReference type="ARBA" id="ARBA00022932"/>
    </source>
</evidence>
<keyword evidence="16" id="KW-0695">RNA-directed DNA polymerase</keyword>
<dbReference type="AlphaFoldDB" id="I2FPC4"/>
<keyword evidence="10" id="KW-0255">Endonuclease</keyword>
<evidence type="ECO:0000256" key="4">
    <source>
        <dbReference type="ARBA" id="ARBA00022670"/>
    </source>
</evidence>
<evidence type="ECO:0000256" key="1">
    <source>
        <dbReference type="ARBA" id="ARBA00002180"/>
    </source>
</evidence>
<dbReference type="PANTHER" id="PTHR42648:SF11">
    <property type="entry name" value="TRANSPOSON TY4-P GAG-POL POLYPROTEIN"/>
    <property type="match status" value="1"/>
</dbReference>
<evidence type="ECO:0000256" key="5">
    <source>
        <dbReference type="ARBA" id="ARBA00022695"/>
    </source>
</evidence>
<organism evidence="24 25">
    <name type="scientific">Ustilago hordei</name>
    <name type="common">Barley covered smut fungus</name>
    <dbReference type="NCBI Taxonomy" id="120017"/>
    <lineage>
        <taxon>Eukaryota</taxon>
        <taxon>Fungi</taxon>
        <taxon>Dikarya</taxon>
        <taxon>Basidiomycota</taxon>
        <taxon>Ustilaginomycotina</taxon>
        <taxon>Ustilaginomycetes</taxon>
        <taxon>Ustilaginales</taxon>
        <taxon>Ustilaginaceae</taxon>
        <taxon>Ustilago</taxon>
    </lineage>
</organism>
<dbReference type="STRING" id="1128400.I2FPC4"/>
<dbReference type="InterPro" id="IPR036397">
    <property type="entry name" value="RNaseH_sf"/>
</dbReference>
<dbReference type="EMBL" id="CAGI01000137">
    <property type="protein sequence ID" value="CCF48767.1"/>
    <property type="molecule type" value="Genomic_DNA"/>
</dbReference>
<proteinExistence type="predicted"/>
<dbReference type="SUPFAM" id="SSF56672">
    <property type="entry name" value="DNA/RNA polymerases"/>
    <property type="match status" value="1"/>
</dbReference>
<evidence type="ECO:0000256" key="20">
    <source>
        <dbReference type="ARBA" id="ARBA00023268"/>
    </source>
</evidence>
<comment type="caution">
    <text evidence="24">The sequence shown here is derived from an EMBL/GenBank/DDBJ whole genome shotgun (WGS) entry which is preliminary data.</text>
</comment>
<evidence type="ECO:0000259" key="23">
    <source>
        <dbReference type="PROSITE" id="PS50994"/>
    </source>
</evidence>
<comment type="catalytic activity">
    <reaction evidence="22">
        <text>DNA(n) + a 2'-deoxyribonucleoside 5'-triphosphate = DNA(n+1) + diphosphate</text>
        <dbReference type="Rhea" id="RHEA:22508"/>
        <dbReference type="Rhea" id="RHEA-COMP:17339"/>
        <dbReference type="Rhea" id="RHEA-COMP:17340"/>
        <dbReference type="ChEBI" id="CHEBI:33019"/>
        <dbReference type="ChEBI" id="CHEBI:61560"/>
        <dbReference type="ChEBI" id="CHEBI:173112"/>
        <dbReference type="EC" id="2.7.7.7"/>
    </reaction>
</comment>
<dbReference type="InterPro" id="IPR054722">
    <property type="entry name" value="PolX-like_BBD"/>
</dbReference>
<keyword evidence="20" id="KW-0511">Multifunctional enzyme</keyword>
<keyword evidence="3" id="KW-1188">Viral release from host cell</keyword>
<evidence type="ECO:0000256" key="18">
    <source>
        <dbReference type="ARBA" id="ARBA00023113"/>
    </source>
</evidence>
<dbReference type="Gene3D" id="3.30.420.10">
    <property type="entry name" value="Ribonuclease H-like superfamily/Ribonuclease H"/>
    <property type="match status" value="1"/>
</dbReference>
<dbReference type="GO" id="GO:0015074">
    <property type="term" value="P:DNA integration"/>
    <property type="evidence" value="ECO:0007669"/>
    <property type="project" value="UniProtKB-KW"/>
</dbReference>
<reference evidence="24 25" key="1">
    <citation type="journal article" date="2012" name="Plant Cell">
        <title>Genome comparison of barley and maize smut fungi reveals targeted loss of RNA silencing components and species-specific presence of transposable elements.</title>
        <authorList>
            <person name="Laurie J.D."/>
            <person name="Ali S."/>
            <person name="Linning R."/>
            <person name="Mannhaupt G."/>
            <person name="Wong P."/>
            <person name="Gueldener U."/>
            <person name="Muensterkoetter M."/>
            <person name="Moore R."/>
            <person name="Kahmann R."/>
            <person name="Bakkeren G."/>
            <person name="Schirawski J."/>
        </authorList>
    </citation>
    <scope>NUCLEOTIDE SEQUENCE [LARGE SCALE GENOMIC DNA]</scope>
    <source>
        <strain evidence="25">Uh4875-4</strain>
    </source>
</reference>
<evidence type="ECO:0000256" key="10">
    <source>
        <dbReference type="ARBA" id="ARBA00022759"/>
    </source>
</evidence>
<dbReference type="GO" id="GO:0004190">
    <property type="term" value="F:aspartic-type endopeptidase activity"/>
    <property type="evidence" value="ECO:0007669"/>
    <property type="project" value="UniProtKB-KW"/>
</dbReference>
<evidence type="ECO:0000256" key="13">
    <source>
        <dbReference type="ARBA" id="ARBA00022842"/>
    </source>
</evidence>
<keyword evidence="8" id="KW-0547">Nucleotide-binding</keyword>
<keyword evidence="17" id="KW-0239">DNA-directed DNA polymerase</keyword>
<gene>
    <name evidence="24" type="ORF">UHOR_13373</name>
</gene>
<dbReference type="PANTHER" id="PTHR42648">
    <property type="entry name" value="TRANSPOSASE, PUTATIVE-RELATED"/>
    <property type="match status" value="1"/>
</dbReference>
<dbReference type="GO" id="GO:0003887">
    <property type="term" value="F:DNA-directed DNA polymerase activity"/>
    <property type="evidence" value="ECO:0007669"/>
    <property type="project" value="UniProtKB-KW"/>
</dbReference>
<dbReference type="Pfam" id="PF22936">
    <property type="entry name" value="Pol_BBD"/>
    <property type="match status" value="1"/>
</dbReference>
<dbReference type="HOGENOM" id="CLU_001650_21_4_1"/>